<dbReference type="AlphaFoldDB" id="A0A0D3JX73"/>
<organism evidence="1 2">
    <name type="scientific">Emiliania huxleyi (strain CCMP1516)</name>
    <dbReference type="NCBI Taxonomy" id="280463"/>
    <lineage>
        <taxon>Eukaryota</taxon>
        <taxon>Haptista</taxon>
        <taxon>Haptophyta</taxon>
        <taxon>Prymnesiophyceae</taxon>
        <taxon>Isochrysidales</taxon>
        <taxon>Noelaerhabdaceae</taxon>
        <taxon>Emiliania</taxon>
    </lineage>
</organism>
<reference evidence="1" key="2">
    <citation type="submission" date="2024-10" db="UniProtKB">
        <authorList>
            <consortium name="EnsemblProtists"/>
        </authorList>
    </citation>
    <scope>IDENTIFICATION</scope>
</reference>
<dbReference type="Proteomes" id="UP000013827">
    <property type="component" value="Unassembled WGS sequence"/>
</dbReference>
<sequence length="75" mass="8240">MWRFLGLEGASQDGTGRMVSLGGRQLRLQRVMAEGGHATIYEARERTRVRADWFDAIHAGVFSDGRPSVHGGKAV</sequence>
<dbReference type="PaxDb" id="2903-EOD28108"/>
<accession>A0A0D3JX73</accession>
<evidence type="ECO:0000313" key="2">
    <source>
        <dbReference type="Proteomes" id="UP000013827"/>
    </source>
</evidence>
<dbReference type="GeneID" id="17273653"/>
<name>A0A0D3JX73_EMIH1</name>
<protein>
    <submittedName>
        <fullName evidence="1">Uncharacterized protein</fullName>
    </submittedName>
</protein>
<reference evidence="2" key="1">
    <citation type="journal article" date="2013" name="Nature">
        <title>Pan genome of the phytoplankton Emiliania underpins its global distribution.</title>
        <authorList>
            <person name="Read B.A."/>
            <person name="Kegel J."/>
            <person name="Klute M.J."/>
            <person name="Kuo A."/>
            <person name="Lefebvre S.C."/>
            <person name="Maumus F."/>
            <person name="Mayer C."/>
            <person name="Miller J."/>
            <person name="Monier A."/>
            <person name="Salamov A."/>
            <person name="Young J."/>
            <person name="Aguilar M."/>
            <person name="Claverie J.M."/>
            <person name="Frickenhaus S."/>
            <person name="Gonzalez K."/>
            <person name="Herman E.K."/>
            <person name="Lin Y.C."/>
            <person name="Napier J."/>
            <person name="Ogata H."/>
            <person name="Sarno A.F."/>
            <person name="Shmutz J."/>
            <person name="Schroeder D."/>
            <person name="de Vargas C."/>
            <person name="Verret F."/>
            <person name="von Dassow P."/>
            <person name="Valentin K."/>
            <person name="Van de Peer Y."/>
            <person name="Wheeler G."/>
            <person name="Dacks J.B."/>
            <person name="Delwiche C.F."/>
            <person name="Dyhrman S.T."/>
            <person name="Glockner G."/>
            <person name="John U."/>
            <person name="Richards T."/>
            <person name="Worden A.Z."/>
            <person name="Zhang X."/>
            <person name="Grigoriev I.V."/>
            <person name="Allen A.E."/>
            <person name="Bidle K."/>
            <person name="Borodovsky M."/>
            <person name="Bowler C."/>
            <person name="Brownlee C."/>
            <person name="Cock J.M."/>
            <person name="Elias M."/>
            <person name="Gladyshev V.N."/>
            <person name="Groth M."/>
            <person name="Guda C."/>
            <person name="Hadaegh A."/>
            <person name="Iglesias-Rodriguez M.D."/>
            <person name="Jenkins J."/>
            <person name="Jones B.M."/>
            <person name="Lawson T."/>
            <person name="Leese F."/>
            <person name="Lindquist E."/>
            <person name="Lobanov A."/>
            <person name="Lomsadze A."/>
            <person name="Malik S.B."/>
            <person name="Marsh M.E."/>
            <person name="Mackinder L."/>
            <person name="Mock T."/>
            <person name="Mueller-Roeber B."/>
            <person name="Pagarete A."/>
            <person name="Parker M."/>
            <person name="Probert I."/>
            <person name="Quesneville H."/>
            <person name="Raines C."/>
            <person name="Rensing S.A."/>
            <person name="Riano-Pachon D.M."/>
            <person name="Richier S."/>
            <person name="Rokitta S."/>
            <person name="Shiraiwa Y."/>
            <person name="Soanes D.M."/>
            <person name="van der Giezen M."/>
            <person name="Wahlund T.M."/>
            <person name="Williams B."/>
            <person name="Wilson W."/>
            <person name="Wolfe G."/>
            <person name="Wurch L.L."/>
        </authorList>
    </citation>
    <scope>NUCLEOTIDE SEQUENCE</scope>
</reference>
<dbReference type="KEGG" id="ehx:EMIHUDRAFT_235196"/>
<keyword evidence="2" id="KW-1185">Reference proteome</keyword>
<proteinExistence type="predicted"/>
<dbReference type="RefSeq" id="XP_005780537.1">
    <property type="nucleotide sequence ID" value="XM_005780480.1"/>
</dbReference>
<dbReference type="HOGENOM" id="CLU_2676274_0_0_1"/>
<evidence type="ECO:0000313" key="1">
    <source>
        <dbReference type="EnsemblProtists" id="EOD28108"/>
    </source>
</evidence>
<dbReference type="EnsemblProtists" id="EOD28108">
    <property type="protein sequence ID" value="EOD28108"/>
    <property type="gene ID" value="EMIHUDRAFT_235196"/>
</dbReference>